<dbReference type="GO" id="GO:0045505">
    <property type="term" value="F:dynein intermediate chain binding"/>
    <property type="evidence" value="ECO:0007669"/>
    <property type="project" value="TreeGrafter"/>
</dbReference>
<dbReference type="PANTHER" id="PTHR11886:SF40">
    <property type="entry name" value="DYNEIN LIGHT CHAIN"/>
    <property type="match status" value="1"/>
</dbReference>
<evidence type="ECO:0000256" key="7">
    <source>
        <dbReference type="ARBA" id="ARBA00023212"/>
    </source>
</evidence>
<evidence type="ECO:0000313" key="10">
    <source>
        <dbReference type="Proteomes" id="UP000284403"/>
    </source>
</evidence>
<evidence type="ECO:0000313" key="9">
    <source>
        <dbReference type="EMBL" id="RNF21151.1"/>
    </source>
</evidence>
<comment type="caution">
    <text evidence="9">The sequence shown here is derived from an EMBL/GenBank/DDBJ whole genome shotgun (WGS) entry which is preliminary data.</text>
</comment>
<keyword evidence="4 8" id="KW-0493">Microtubule</keyword>
<comment type="subcellular location">
    <subcellularLocation>
        <location evidence="1 8">Cytoplasm</location>
        <location evidence="1 8">Cytoskeleton</location>
    </subcellularLocation>
</comment>
<keyword evidence="3 8" id="KW-0963">Cytoplasm</keyword>
<evidence type="ECO:0000256" key="6">
    <source>
        <dbReference type="ARBA" id="ARBA00023175"/>
    </source>
</evidence>
<dbReference type="EMBL" id="MKKU01000163">
    <property type="protein sequence ID" value="RNF21151.1"/>
    <property type="molecule type" value="Genomic_DNA"/>
</dbReference>
<dbReference type="GO" id="GO:0007017">
    <property type="term" value="P:microtubule-based process"/>
    <property type="evidence" value="ECO:0007669"/>
    <property type="project" value="InterPro"/>
</dbReference>
<keyword evidence="7 8" id="KW-0206">Cytoskeleton</keyword>
<dbReference type="GO" id="GO:0005868">
    <property type="term" value="C:cytoplasmic dynein complex"/>
    <property type="evidence" value="ECO:0007669"/>
    <property type="project" value="TreeGrafter"/>
</dbReference>
<dbReference type="Pfam" id="PF01221">
    <property type="entry name" value="Dynein_light"/>
    <property type="match status" value="1"/>
</dbReference>
<gene>
    <name evidence="9" type="ORF">Tco025E_03594</name>
</gene>
<name>A0A422PTU6_9TRYP</name>
<evidence type="ECO:0000256" key="8">
    <source>
        <dbReference type="RuleBase" id="RU365010"/>
    </source>
</evidence>
<dbReference type="FunFam" id="3.30.740.10:FF:000001">
    <property type="entry name" value="Dynein light chain"/>
    <property type="match status" value="1"/>
</dbReference>
<dbReference type="PANTHER" id="PTHR11886">
    <property type="entry name" value="DYNEIN LIGHT CHAIN"/>
    <property type="match status" value="1"/>
</dbReference>
<proteinExistence type="inferred from homology"/>
<evidence type="ECO:0000256" key="4">
    <source>
        <dbReference type="ARBA" id="ARBA00022701"/>
    </source>
</evidence>
<organism evidence="9 10">
    <name type="scientific">Trypanosoma conorhini</name>
    <dbReference type="NCBI Taxonomy" id="83891"/>
    <lineage>
        <taxon>Eukaryota</taxon>
        <taxon>Discoba</taxon>
        <taxon>Euglenozoa</taxon>
        <taxon>Kinetoplastea</taxon>
        <taxon>Metakinetoplastina</taxon>
        <taxon>Trypanosomatida</taxon>
        <taxon>Trypanosomatidae</taxon>
        <taxon>Trypanosoma</taxon>
    </lineage>
</organism>
<dbReference type="SUPFAM" id="SSF54648">
    <property type="entry name" value="DLC"/>
    <property type="match status" value="1"/>
</dbReference>
<dbReference type="GeneID" id="40317205"/>
<comment type="similarity">
    <text evidence="2 8">Belongs to the dynein light chain family.</text>
</comment>
<dbReference type="RefSeq" id="XP_029229437.1">
    <property type="nucleotide sequence ID" value="XM_029370512.1"/>
</dbReference>
<protein>
    <recommendedName>
        <fullName evidence="8">Dynein light chain</fullName>
    </recommendedName>
</protein>
<dbReference type="InterPro" id="IPR037177">
    <property type="entry name" value="DLC_sf"/>
</dbReference>
<dbReference type="SMART" id="SM01375">
    <property type="entry name" value="Dynein_light"/>
    <property type="match status" value="1"/>
</dbReference>
<dbReference type="InterPro" id="IPR001372">
    <property type="entry name" value="Dynein_light_chain_typ-1/2"/>
</dbReference>
<dbReference type="OrthoDB" id="10033309at2759"/>
<sequence>MKRCCFSFRLFFTPRIVDSCLGRRRCPPIPFAPPAPMSDRKPNVKFADISEDMQNDALIVAAKAIKEHQMEKDIAAHIKKEFDKRYNPTWQCIAGRNFAADVVHESKHFIYFYVGQISILLWKTG</sequence>
<evidence type="ECO:0000256" key="2">
    <source>
        <dbReference type="ARBA" id="ARBA00010156"/>
    </source>
</evidence>
<evidence type="ECO:0000256" key="5">
    <source>
        <dbReference type="ARBA" id="ARBA00023017"/>
    </source>
</evidence>
<dbReference type="Proteomes" id="UP000284403">
    <property type="component" value="Unassembled WGS sequence"/>
</dbReference>
<keyword evidence="6 8" id="KW-0505">Motor protein</keyword>
<accession>A0A422PTU6</accession>
<dbReference type="CDD" id="cd21452">
    <property type="entry name" value="DLC-like_DYNLL1_DYNLL2"/>
    <property type="match status" value="1"/>
</dbReference>
<reference evidence="9 10" key="1">
    <citation type="journal article" date="2018" name="BMC Genomics">
        <title>Genomic comparison of Trypanosoma conorhini and Trypanosoma rangeli to Trypanosoma cruzi strains of high and low virulence.</title>
        <authorList>
            <person name="Bradwell K.R."/>
            <person name="Koparde V.N."/>
            <person name="Matveyev A.V."/>
            <person name="Serrano M.G."/>
            <person name="Alves J.M."/>
            <person name="Parikh H."/>
            <person name="Huang B."/>
            <person name="Lee V."/>
            <person name="Espinosa-Alvarez O."/>
            <person name="Ortiz P.A."/>
            <person name="Costa-Martins A.G."/>
            <person name="Teixeira M.M."/>
            <person name="Buck G.A."/>
        </authorList>
    </citation>
    <scope>NUCLEOTIDE SEQUENCE [LARGE SCALE GENOMIC DNA]</scope>
    <source>
        <strain evidence="9 10">025E</strain>
    </source>
</reference>
<dbReference type="Gene3D" id="3.30.740.10">
    <property type="entry name" value="Protein Inhibitor Of Neuronal Nitric Oxide Synthase"/>
    <property type="match status" value="1"/>
</dbReference>
<keyword evidence="10" id="KW-1185">Reference proteome</keyword>
<evidence type="ECO:0000256" key="3">
    <source>
        <dbReference type="ARBA" id="ARBA00022490"/>
    </source>
</evidence>
<dbReference type="GO" id="GO:0005874">
    <property type="term" value="C:microtubule"/>
    <property type="evidence" value="ECO:0007669"/>
    <property type="project" value="UniProtKB-KW"/>
</dbReference>
<keyword evidence="5 8" id="KW-0243">Dynein</keyword>
<evidence type="ECO:0000256" key="1">
    <source>
        <dbReference type="ARBA" id="ARBA00004245"/>
    </source>
</evidence>
<dbReference type="AlphaFoldDB" id="A0A422PTU6"/>